<evidence type="ECO:0000256" key="2">
    <source>
        <dbReference type="ARBA" id="ARBA00004201"/>
    </source>
</evidence>
<keyword evidence="4" id="KW-0963">Cytoplasm</keyword>
<dbReference type="GO" id="GO:0005634">
    <property type="term" value="C:nucleus"/>
    <property type="evidence" value="ECO:0007669"/>
    <property type="project" value="UniProtKB-SubCell"/>
</dbReference>
<evidence type="ECO:0000256" key="5">
    <source>
        <dbReference type="ARBA" id="ARBA00022884"/>
    </source>
</evidence>
<feature type="compositionally biased region" description="Polar residues" evidence="7">
    <location>
        <begin position="318"/>
        <end position="335"/>
    </location>
</feature>
<feature type="region of interest" description="Disordered" evidence="7">
    <location>
        <begin position="234"/>
        <end position="259"/>
    </location>
</feature>
<gene>
    <name evidence="9" type="primary">107369623</name>
</gene>
<name>T1L2G2_TETUR</name>
<evidence type="ECO:0000313" key="10">
    <source>
        <dbReference type="Proteomes" id="UP000015104"/>
    </source>
</evidence>
<dbReference type="eggNOG" id="KOG4592">
    <property type="taxonomic scope" value="Eukaryota"/>
</dbReference>
<dbReference type="HOGENOM" id="CLU_352791_0_0_1"/>
<feature type="compositionally biased region" description="Low complexity" evidence="7">
    <location>
        <begin position="108"/>
        <end position="124"/>
    </location>
</feature>
<dbReference type="AlphaFoldDB" id="T1L2G2"/>
<reference evidence="10" key="1">
    <citation type="submission" date="2011-08" db="EMBL/GenBank/DDBJ databases">
        <authorList>
            <person name="Rombauts S."/>
        </authorList>
    </citation>
    <scope>NUCLEOTIDE SEQUENCE</scope>
    <source>
        <strain evidence="10">London</strain>
    </source>
</reference>
<feature type="region of interest" description="Disordered" evidence="7">
    <location>
        <begin position="1"/>
        <end position="38"/>
    </location>
</feature>
<sequence length="799" mass="89493">MSRVDKVDDYTFHNNPQQGSSGYLLDSDDSSSNPAWVERRQQLMDRLSNDLAIAPEDADEFDALNDETFGAATFDEDWEQQHEKMASLVSGPSQYQSPAGLSGMHNQPHTTTSPSPHPPSSSSSQFLNQNNLPCFDSSKVLDCQTIEQGMHNLSTSSRSIPPEANSRQKMSPNSYFFGKTSLENPFNNAPIRSTESIWNTDLASTKFSHNDNTNIQMTSPVLMANVVSSSMCAPAESSSVNQPRQIIENDDNSPSRPVIKRPVRAEDLEAMLLNSDHNRKNSTSTEKSTPKASESNLKNENNDSGWSPFSMGGFIPNIQPSTNVNSNDQNSQPQASIGYGKPSSINSHPSADVDPKKSVSNGKPFKPMTLDELERHLLHDNPNNTQIETKPVQNAGNNLNKFFPGVDLTNSNQERRVLPEPVQPLVSSTNVSPSNETINPKPLFSSLFMPGNRPLIQQFVPAVIPRAPFLPFLPGPIPNPSFIQHHQMQHLQQLHQRFAHQRRQFYPRPGTRYPHHDRSSNDDEYAGLMTQSNKEWLIKIQNSALNFTNPYKEDFYFVSFKTKQLATAAKAKKGDNGSKVPALIIPERKNDDSTKVEYVPVQFEGSLGKIQVSNVKCPRKLLDVDPKHPTKIVDPSQDRPMTPIGRAELNAFRRLLLDIEQLYALMLEIDEEDKKMGALPEFQRVPHANRRSDLCNQLFRGVYDEQSENINQKIASVRKGIALIVRSLQVLSDPKQKAAIVKSLLDSNNSHYVTNYRDKGLHHLDFKEILTDVIASLKESQLPEIDLLSRKLNSTSFLN</sequence>
<dbReference type="InterPro" id="IPR039900">
    <property type="entry name" value="Pat1-like"/>
</dbReference>
<dbReference type="GO" id="GO:0033962">
    <property type="term" value="P:P-body assembly"/>
    <property type="evidence" value="ECO:0007669"/>
    <property type="project" value="TreeGrafter"/>
</dbReference>
<comment type="similarity">
    <text evidence="3">Belongs to the PAT1 family.</text>
</comment>
<dbReference type="GO" id="GO:0000932">
    <property type="term" value="C:P-body"/>
    <property type="evidence" value="ECO:0007669"/>
    <property type="project" value="UniProtKB-SubCell"/>
</dbReference>
<feature type="compositionally biased region" description="Basic and acidic residues" evidence="7">
    <location>
        <begin position="1"/>
        <end position="11"/>
    </location>
</feature>
<evidence type="ECO:0000259" key="8">
    <source>
        <dbReference type="Pfam" id="PF09770"/>
    </source>
</evidence>
<feature type="region of interest" description="Disordered" evidence="7">
    <location>
        <begin position="83"/>
        <end position="129"/>
    </location>
</feature>
<dbReference type="PANTHER" id="PTHR21551:SF0">
    <property type="entry name" value="PROTEIN ASSOCIATED WITH TOPO II RELATED-1, ISOFORM A"/>
    <property type="match status" value="1"/>
</dbReference>
<keyword evidence="10" id="KW-1185">Reference proteome</keyword>
<feature type="compositionally biased region" description="Polar residues" evidence="7">
    <location>
        <begin position="90"/>
        <end position="107"/>
    </location>
</feature>
<evidence type="ECO:0000256" key="7">
    <source>
        <dbReference type="SAM" id="MobiDB-lite"/>
    </source>
</evidence>
<keyword evidence="5" id="KW-0694">RNA-binding</keyword>
<protein>
    <recommendedName>
        <fullName evidence="8">mRNA decay factor PAT1 domain-containing protein</fullName>
    </recommendedName>
</protein>
<keyword evidence="6" id="KW-0539">Nucleus</keyword>
<organism evidence="9 10">
    <name type="scientific">Tetranychus urticae</name>
    <name type="common">Two-spotted spider mite</name>
    <dbReference type="NCBI Taxonomy" id="32264"/>
    <lineage>
        <taxon>Eukaryota</taxon>
        <taxon>Metazoa</taxon>
        <taxon>Ecdysozoa</taxon>
        <taxon>Arthropoda</taxon>
        <taxon>Chelicerata</taxon>
        <taxon>Arachnida</taxon>
        <taxon>Acari</taxon>
        <taxon>Acariformes</taxon>
        <taxon>Trombidiformes</taxon>
        <taxon>Prostigmata</taxon>
        <taxon>Eleutherengona</taxon>
        <taxon>Raphignathae</taxon>
        <taxon>Tetranychoidea</taxon>
        <taxon>Tetranychidae</taxon>
        <taxon>Tetranychus</taxon>
    </lineage>
</organism>
<dbReference type="Pfam" id="PF09770">
    <property type="entry name" value="PAT1"/>
    <property type="match status" value="1"/>
</dbReference>
<dbReference type="GO" id="GO:0000290">
    <property type="term" value="P:deadenylation-dependent decapping of nuclear-transcribed mRNA"/>
    <property type="evidence" value="ECO:0007669"/>
    <property type="project" value="InterPro"/>
</dbReference>
<dbReference type="InterPro" id="IPR019167">
    <property type="entry name" value="PAT1_dom"/>
</dbReference>
<dbReference type="OrthoDB" id="8251691at2759"/>
<accession>T1L2G2</accession>
<feature type="domain" description="mRNA decay factor PAT1" evidence="8">
    <location>
        <begin position="603"/>
        <end position="680"/>
    </location>
</feature>
<feature type="compositionally biased region" description="Polar residues" evidence="7">
    <location>
        <begin position="281"/>
        <end position="307"/>
    </location>
</feature>
<comment type="subcellular location">
    <subcellularLocation>
        <location evidence="2">Cytoplasm</location>
        <location evidence="2">P-body</location>
    </subcellularLocation>
    <subcellularLocation>
        <location evidence="1">Nucleus</location>
    </subcellularLocation>
</comment>
<dbReference type="GO" id="GO:0003723">
    <property type="term" value="F:RNA binding"/>
    <property type="evidence" value="ECO:0007669"/>
    <property type="project" value="UniProtKB-KW"/>
</dbReference>
<proteinExistence type="inferred from homology"/>
<evidence type="ECO:0000256" key="1">
    <source>
        <dbReference type="ARBA" id="ARBA00004123"/>
    </source>
</evidence>
<dbReference type="KEGG" id="tut:107369623"/>
<evidence type="ECO:0000313" key="9">
    <source>
        <dbReference type="EnsemblMetazoa" id="tetur33g00820.1"/>
    </source>
</evidence>
<dbReference type="EnsemblMetazoa" id="tetur33g00820.1">
    <property type="protein sequence ID" value="tetur33g00820.1"/>
    <property type="gene ID" value="tetur33g00820"/>
</dbReference>
<dbReference type="PANTHER" id="PTHR21551">
    <property type="entry name" value="TOPOISOMERASE II-ASSOCIATED PROTEIN PAT1"/>
    <property type="match status" value="1"/>
</dbReference>
<dbReference type="STRING" id="32264.T1L2G2"/>
<evidence type="ECO:0000256" key="3">
    <source>
        <dbReference type="ARBA" id="ARBA00009138"/>
    </source>
</evidence>
<reference evidence="9" key="2">
    <citation type="submission" date="2015-06" db="UniProtKB">
        <authorList>
            <consortium name="EnsemblMetazoa"/>
        </authorList>
    </citation>
    <scope>IDENTIFICATION</scope>
</reference>
<feature type="region of interest" description="Disordered" evidence="7">
    <location>
        <begin position="272"/>
        <end position="367"/>
    </location>
</feature>
<evidence type="ECO:0000256" key="6">
    <source>
        <dbReference type="ARBA" id="ARBA00023242"/>
    </source>
</evidence>
<dbReference type="Proteomes" id="UP000015104">
    <property type="component" value="Unassembled WGS sequence"/>
</dbReference>
<evidence type="ECO:0000256" key="4">
    <source>
        <dbReference type="ARBA" id="ARBA00022490"/>
    </source>
</evidence>
<dbReference type="EMBL" id="CAEY01000947">
    <property type="status" value="NOT_ANNOTATED_CDS"/>
    <property type="molecule type" value="Genomic_DNA"/>
</dbReference>